<dbReference type="Gene3D" id="1.10.287.470">
    <property type="entry name" value="Helix hairpin bin"/>
    <property type="match status" value="1"/>
</dbReference>
<sequence length="380" mass="41118">MRRVIIFVVVFVLLAALVGGFAYFQFVMKPKMIQQIISSQQPPATAIAVEVAKTESWRPSLPAIGTFEAIQGIDLSTEVSGIVKAIHFDSGQEVKQGALLVELDTSTEQAELKSAEAQLKKSQADLKRQSELVQRGNTSRTNYDAAVADRDSNAAEVERIRAVIDQKVVLAPFTGRLGIRKVDIGQFISAGDALVTLQQLDPIYVDFPMPEQDIARLAIGQDVEVKVDAFSDKSFSGKVASIDARVNQETRNILIRGQVPNPDRRLLPGMFANVNVLEDKARDVVTVPRTAITYSLYGDSVFVVKEPEGGAGKAGPGSVVELERRSVTVGAVRGDRIVVTEGVKAGERVVTGGQNKLYPGQKVKISDKPALEAPAQTPRL</sequence>
<feature type="domain" description="Multidrug resistance protein MdtA-like C-terminal permuted SH3" evidence="7">
    <location>
        <begin position="322"/>
        <end position="354"/>
    </location>
</feature>
<dbReference type="Gene3D" id="2.40.420.20">
    <property type="match status" value="1"/>
</dbReference>
<dbReference type="InterPro" id="IPR058627">
    <property type="entry name" value="MdtA-like_C"/>
</dbReference>
<keyword evidence="4" id="KW-0175">Coiled coil</keyword>
<comment type="similarity">
    <text evidence="2">Belongs to the membrane fusion protein (MFP) (TC 8.A.1) family.</text>
</comment>
<dbReference type="PANTHER" id="PTHR30469">
    <property type="entry name" value="MULTIDRUG RESISTANCE PROTEIN MDTA"/>
    <property type="match status" value="1"/>
</dbReference>
<dbReference type="EMBL" id="FWZX01000001">
    <property type="protein sequence ID" value="SME89738.1"/>
    <property type="molecule type" value="Genomic_DNA"/>
</dbReference>
<evidence type="ECO:0000256" key="4">
    <source>
        <dbReference type="SAM" id="Coils"/>
    </source>
</evidence>
<dbReference type="STRING" id="560819.SAMN05428998_101248"/>
<dbReference type="InterPro" id="IPR058625">
    <property type="entry name" value="MdtA-like_BSH"/>
</dbReference>
<dbReference type="AlphaFoldDB" id="A0A1Y6BA68"/>
<proteinExistence type="inferred from homology"/>
<dbReference type="InterPro" id="IPR006143">
    <property type="entry name" value="RND_pump_MFP"/>
</dbReference>
<organism evidence="8 9">
    <name type="scientific">Tistlia consotensis USBA 355</name>
    <dbReference type="NCBI Taxonomy" id="560819"/>
    <lineage>
        <taxon>Bacteria</taxon>
        <taxon>Pseudomonadati</taxon>
        <taxon>Pseudomonadota</taxon>
        <taxon>Alphaproteobacteria</taxon>
        <taxon>Rhodospirillales</taxon>
        <taxon>Rhodovibrionaceae</taxon>
        <taxon>Tistlia</taxon>
    </lineage>
</organism>
<dbReference type="GO" id="GO:1990281">
    <property type="term" value="C:efflux pump complex"/>
    <property type="evidence" value="ECO:0007669"/>
    <property type="project" value="TreeGrafter"/>
</dbReference>
<dbReference type="Gene3D" id="2.40.30.170">
    <property type="match status" value="1"/>
</dbReference>
<dbReference type="NCBIfam" id="TIGR01730">
    <property type="entry name" value="RND_mfp"/>
    <property type="match status" value="1"/>
</dbReference>
<protein>
    <submittedName>
        <fullName evidence="8">Membrane fusion protein, multidrug efflux system</fullName>
    </submittedName>
</protein>
<name>A0A1Y6BA68_9PROT</name>
<dbReference type="PANTHER" id="PTHR30469:SF11">
    <property type="entry name" value="BLL4320 PROTEIN"/>
    <property type="match status" value="1"/>
</dbReference>
<evidence type="ECO:0000259" key="5">
    <source>
        <dbReference type="Pfam" id="PF25917"/>
    </source>
</evidence>
<dbReference type="Proteomes" id="UP000192917">
    <property type="component" value="Unassembled WGS sequence"/>
</dbReference>
<evidence type="ECO:0000256" key="2">
    <source>
        <dbReference type="ARBA" id="ARBA00009477"/>
    </source>
</evidence>
<evidence type="ECO:0000259" key="7">
    <source>
        <dbReference type="Pfam" id="PF25967"/>
    </source>
</evidence>
<evidence type="ECO:0000313" key="9">
    <source>
        <dbReference type="Proteomes" id="UP000192917"/>
    </source>
</evidence>
<reference evidence="8 9" key="1">
    <citation type="submission" date="2017-04" db="EMBL/GenBank/DDBJ databases">
        <authorList>
            <person name="Afonso C.L."/>
            <person name="Miller P.J."/>
            <person name="Scott M.A."/>
            <person name="Spackman E."/>
            <person name="Goraichik I."/>
            <person name="Dimitrov K.M."/>
            <person name="Suarez D.L."/>
            <person name="Swayne D.E."/>
        </authorList>
    </citation>
    <scope>NUCLEOTIDE SEQUENCE [LARGE SCALE GENOMIC DNA]</scope>
    <source>
        <strain evidence="8 9">USBA 355</strain>
    </source>
</reference>
<keyword evidence="3" id="KW-0813">Transport</keyword>
<dbReference type="Pfam" id="PF25917">
    <property type="entry name" value="BSH_RND"/>
    <property type="match status" value="1"/>
</dbReference>
<comment type="subcellular location">
    <subcellularLocation>
        <location evidence="1">Cell envelope</location>
    </subcellularLocation>
</comment>
<feature type="coiled-coil region" evidence="4">
    <location>
        <begin position="105"/>
        <end position="132"/>
    </location>
</feature>
<feature type="domain" description="Multidrug resistance protein MdtA-like barrel-sandwich hybrid" evidence="5">
    <location>
        <begin position="74"/>
        <end position="194"/>
    </location>
</feature>
<dbReference type="Pfam" id="PF25967">
    <property type="entry name" value="RND-MFP_C"/>
    <property type="match status" value="1"/>
</dbReference>
<feature type="domain" description="CusB-like beta-barrel" evidence="6">
    <location>
        <begin position="204"/>
        <end position="276"/>
    </location>
</feature>
<dbReference type="Gene3D" id="2.40.50.100">
    <property type="match status" value="1"/>
</dbReference>
<dbReference type="RefSeq" id="WP_085120604.1">
    <property type="nucleotide sequence ID" value="NZ_FWZX01000001.1"/>
</dbReference>
<dbReference type="GO" id="GO:0015562">
    <property type="term" value="F:efflux transmembrane transporter activity"/>
    <property type="evidence" value="ECO:0007669"/>
    <property type="project" value="TreeGrafter"/>
</dbReference>
<accession>A0A1Y6BA68</accession>
<evidence type="ECO:0000259" key="6">
    <source>
        <dbReference type="Pfam" id="PF25954"/>
    </source>
</evidence>
<evidence type="ECO:0000313" key="8">
    <source>
        <dbReference type="EMBL" id="SME89738.1"/>
    </source>
</evidence>
<dbReference type="FunFam" id="2.40.30.170:FF:000010">
    <property type="entry name" value="Efflux RND transporter periplasmic adaptor subunit"/>
    <property type="match status" value="1"/>
</dbReference>
<evidence type="ECO:0000256" key="3">
    <source>
        <dbReference type="ARBA" id="ARBA00022448"/>
    </source>
</evidence>
<dbReference type="Pfam" id="PF25954">
    <property type="entry name" value="Beta-barrel_RND_2"/>
    <property type="match status" value="1"/>
</dbReference>
<gene>
    <name evidence="8" type="ORF">SAMN05428998_101248</name>
</gene>
<evidence type="ECO:0000256" key="1">
    <source>
        <dbReference type="ARBA" id="ARBA00004196"/>
    </source>
</evidence>
<dbReference type="SUPFAM" id="SSF111369">
    <property type="entry name" value="HlyD-like secretion proteins"/>
    <property type="match status" value="1"/>
</dbReference>
<keyword evidence="9" id="KW-1185">Reference proteome</keyword>
<dbReference type="InterPro" id="IPR058792">
    <property type="entry name" value="Beta-barrel_RND_2"/>
</dbReference>